<feature type="coiled-coil region" evidence="12">
    <location>
        <begin position="825"/>
        <end position="958"/>
    </location>
</feature>
<feature type="domain" description="Myosin N-terminal SH3-like" evidence="14">
    <location>
        <begin position="1"/>
        <end position="49"/>
    </location>
</feature>
<dbReference type="InterPro" id="IPR027417">
    <property type="entry name" value="P-loop_NTPase"/>
</dbReference>
<evidence type="ECO:0000259" key="13">
    <source>
        <dbReference type="PROSITE" id="PS51456"/>
    </source>
</evidence>
<dbReference type="Gene3D" id="3.40.850.10">
    <property type="entry name" value="Kinesin motor domain"/>
    <property type="match status" value="2"/>
</dbReference>
<evidence type="ECO:0000256" key="10">
    <source>
        <dbReference type="ARBA" id="ARBA00023203"/>
    </source>
</evidence>
<dbReference type="EMBL" id="NCKU01004334">
    <property type="protein sequence ID" value="RWS06113.1"/>
    <property type="molecule type" value="Genomic_DNA"/>
</dbReference>
<dbReference type="STRING" id="1965070.A0A3S3NND2"/>
<dbReference type="GO" id="GO:0007015">
    <property type="term" value="P:actin filament organization"/>
    <property type="evidence" value="ECO:0007669"/>
    <property type="project" value="TreeGrafter"/>
</dbReference>
<dbReference type="GO" id="GO:0030139">
    <property type="term" value="C:endocytic vesicle"/>
    <property type="evidence" value="ECO:0007669"/>
    <property type="project" value="TreeGrafter"/>
</dbReference>
<dbReference type="GO" id="GO:0005524">
    <property type="term" value="F:ATP binding"/>
    <property type="evidence" value="ECO:0007669"/>
    <property type="project" value="UniProtKB-UniRule"/>
</dbReference>
<dbReference type="PROSITE" id="PS51456">
    <property type="entry name" value="MYOSIN_MOTOR"/>
    <property type="match status" value="1"/>
</dbReference>
<dbReference type="FunFam" id="1.20.58.530:FF:000006">
    <property type="entry name" value="Putative unconventional myosin-VI"/>
    <property type="match status" value="1"/>
</dbReference>
<dbReference type="PANTHER" id="PTHR13140">
    <property type="entry name" value="MYOSIN"/>
    <property type="match status" value="1"/>
</dbReference>
<feature type="domain" description="Myosin motor" evidence="13">
    <location>
        <begin position="53"/>
        <end position="723"/>
    </location>
</feature>
<comment type="caution">
    <text evidence="15">The sequence shown here is derived from an EMBL/GenBank/DDBJ whole genome shotgun (WGS) entry which is preliminary data.</text>
</comment>
<keyword evidence="8 11" id="KW-0518">Myosin</keyword>
<dbReference type="InterPro" id="IPR004009">
    <property type="entry name" value="SH3_Myosin"/>
</dbReference>
<dbReference type="GO" id="GO:0005516">
    <property type="term" value="F:calmodulin binding"/>
    <property type="evidence" value="ECO:0007669"/>
    <property type="project" value="UniProtKB-KW"/>
</dbReference>
<dbReference type="PANTHER" id="PTHR13140:SF745">
    <property type="entry name" value="UNCONVENTIONAL MYOSIN-VI"/>
    <property type="match status" value="1"/>
</dbReference>
<dbReference type="GO" id="GO:0016459">
    <property type="term" value="C:myosin complex"/>
    <property type="evidence" value="ECO:0007669"/>
    <property type="project" value="UniProtKB-KW"/>
</dbReference>
<evidence type="ECO:0000256" key="2">
    <source>
        <dbReference type="ARBA" id="ARBA00008314"/>
    </source>
</evidence>
<keyword evidence="7" id="KW-0112">Calmodulin-binding</keyword>
<keyword evidence="9 11" id="KW-0505">Motor protein</keyword>
<dbReference type="Gene3D" id="1.10.10.820">
    <property type="match status" value="1"/>
</dbReference>
<evidence type="ECO:0000256" key="3">
    <source>
        <dbReference type="ARBA" id="ARBA00022490"/>
    </source>
</evidence>
<evidence type="ECO:0000256" key="12">
    <source>
        <dbReference type="SAM" id="Coils"/>
    </source>
</evidence>
<keyword evidence="10 11" id="KW-0009">Actin-binding</keyword>
<dbReference type="OrthoDB" id="6108017at2759"/>
<dbReference type="CDD" id="cd21759">
    <property type="entry name" value="CBD_MYO6-like"/>
    <property type="match status" value="1"/>
</dbReference>
<dbReference type="Gene3D" id="1.20.58.530">
    <property type="match status" value="1"/>
</dbReference>
<dbReference type="AlphaFoldDB" id="A0A3S3NND2"/>
<comment type="subcellular location">
    <subcellularLocation>
        <location evidence="1">Cytoplasm</location>
    </subcellularLocation>
</comment>
<evidence type="ECO:0000256" key="7">
    <source>
        <dbReference type="ARBA" id="ARBA00022860"/>
    </source>
</evidence>
<evidence type="ECO:0000259" key="14">
    <source>
        <dbReference type="PROSITE" id="PS51844"/>
    </source>
</evidence>
<dbReference type="SUPFAM" id="SSF52540">
    <property type="entry name" value="P-loop containing nucleoside triphosphate hydrolases"/>
    <property type="match status" value="1"/>
</dbReference>
<evidence type="ECO:0000313" key="15">
    <source>
        <dbReference type="EMBL" id="RWS06113.1"/>
    </source>
</evidence>
<dbReference type="Pfam" id="PF21521">
    <property type="entry name" value="MYO6_lever"/>
    <property type="match status" value="1"/>
</dbReference>
<dbReference type="Gene3D" id="6.10.220.10">
    <property type="match status" value="1"/>
</dbReference>
<dbReference type="Gene3D" id="1.20.120.720">
    <property type="entry name" value="Myosin VI head, motor domain, U50 subdomain"/>
    <property type="match status" value="1"/>
</dbReference>
<dbReference type="InterPro" id="IPR001609">
    <property type="entry name" value="Myosin_head_motor_dom-like"/>
</dbReference>
<evidence type="ECO:0000256" key="6">
    <source>
        <dbReference type="ARBA" id="ARBA00022840"/>
    </source>
</evidence>
<dbReference type="SMART" id="SM00242">
    <property type="entry name" value="MYSc"/>
    <property type="match status" value="1"/>
</dbReference>
<evidence type="ECO:0000256" key="5">
    <source>
        <dbReference type="ARBA" id="ARBA00022741"/>
    </source>
</evidence>
<evidence type="ECO:0000256" key="11">
    <source>
        <dbReference type="PROSITE-ProRule" id="PRU00782"/>
    </source>
</evidence>
<gene>
    <name evidence="15" type="ORF">B4U79_11175</name>
</gene>
<dbReference type="InterPro" id="IPR036114">
    <property type="entry name" value="MYSc_Myo6"/>
</dbReference>
<evidence type="ECO:0000256" key="1">
    <source>
        <dbReference type="ARBA" id="ARBA00004496"/>
    </source>
</evidence>
<keyword evidence="6 11" id="KW-0067">ATP-binding</keyword>
<keyword evidence="3" id="KW-0963">Cytoplasm</keyword>
<name>A0A3S3NND2_9ACAR</name>
<dbReference type="GO" id="GO:0005886">
    <property type="term" value="C:plasma membrane"/>
    <property type="evidence" value="ECO:0007669"/>
    <property type="project" value="TreeGrafter"/>
</dbReference>
<keyword evidence="16" id="KW-1185">Reference proteome</keyword>
<protein>
    <submittedName>
        <fullName evidence="15">Unconventional myosin-VI-like protein</fullName>
    </submittedName>
</protein>
<feature type="region of interest" description="Actin-binding" evidence="11">
    <location>
        <begin position="603"/>
        <end position="625"/>
    </location>
</feature>
<dbReference type="CDD" id="cd21958">
    <property type="entry name" value="MyUb_Myo6"/>
    <property type="match status" value="1"/>
</dbReference>
<dbReference type="GO" id="GO:0030048">
    <property type="term" value="P:actin filament-based movement"/>
    <property type="evidence" value="ECO:0007669"/>
    <property type="project" value="TreeGrafter"/>
</dbReference>
<dbReference type="GO" id="GO:0000146">
    <property type="term" value="F:microfilament motor activity"/>
    <property type="evidence" value="ECO:0007669"/>
    <property type="project" value="TreeGrafter"/>
</dbReference>
<dbReference type="CDD" id="cd01382">
    <property type="entry name" value="MYSc_Myo6"/>
    <property type="match status" value="1"/>
</dbReference>
<feature type="binding site" evidence="11">
    <location>
        <begin position="147"/>
        <end position="154"/>
    </location>
    <ligand>
        <name>ATP</name>
        <dbReference type="ChEBI" id="CHEBI:30616"/>
    </ligand>
</feature>
<keyword evidence="5 11" id="KW-0547">Nucleotide-binding</keyword>
<keyword evidence="12" id="KW-0175">Coiled coil</keyword>
<evidence type="ECO:0000256" key="4">
    <source>
        <dbReference type="ARBA" id="ARBA00022553"/>
    </source>
</evidence>
<proteinExistence type="inferred from homology"/>
<dbReference type="Pfam" id="PF00063">
    <property type="entry name" value="Myosin_head"/>
    <property type="match status" value="2"/>
</dbReference>
<comment type="similarity">
    <text evidence="2 11">Belongs to the TRAFAC class myosin-kinesin ATPase superfamily. Myosin family.</text>
</comment>
<dbReference type="InterPro" id="IPR036961">
    <property type="entry name" value="Kinesin_motor_dom_sf"/>
</dbReference>
<dbReference type="GO" id="GO:0051015">
    <property type="term" value="F:actin filament binding"/>
    <property type="evidence" value="ECO:0007669"/>
    <property type="project" value="InterPro"/>
</dbReference>
<dbReference type="InterPro" id="IPR049016">
    <property type="entry name" value="MYO6_lever"/>
</dbReference>
<dbReference type="Proteomes" id="UP000285301">
    <property type="component" value="Unassembled WGS sequence"/>
</dbReference>
<keyword evidence="4" id="KW-0597">Phosphoprotein</keyword>
<organism evidence="15 16">
    <name type="scientific">Dinothrombium tinctorium</name>
    <dbReference type="NCBI Taxonomy" id="1965070"/>
    <lineage>
        <taxon>Eukaryota</taxon>
        <taxon>Metazoa</taxon>
        <taxon>Ecdysozoa</taxon>
        <taxon>Arthropoda</taxon>
        <taxon>Chelicerata</taxon>
        <taxon>Arachnida</taxon>
        <taxon>Acari</taxon>
        <taxon>Acariformes</taxon>
        <taxon>Trombidiformes</taxon>
        <taxon>Prostigmata</taxon>
        <taxon>Anystina</taxon>
        <taxon>Parasitengona</taxon>
        <taxon>Trombidioidea</taxon>
        <taxon>Trombidiidae</taxon>
        <taxon>Dinothrombium</taxon>
    </lineage>
</organism>
<sequence>MDSQRVWTADEAHGYVLGTIVDIGADQLTVQTETKVTKVSYDGVYPVGEDLNKDVDDNCALMFLNEATLLNNIKIRYEKDKIYTYVANILIAINPYFEIKNLYTTDTLKKYQGKSLGVLPPHVFAIGDKAFRDMRALKQSQSIVVSGESGAGKTESTKYILRYLCESVVGGYISHYLLEKSRICGQSLGERNYHIFYQLCAGLPLQLCQKLKLGNPEFFQYLNKGCTQYFASSASDKSIDSERKSEQHKKKGFLSDPIVDDFKNFQSTDNALNHFNVNEADKLLIYKVVAAVLHLGNVCFEESPDDTRGGCRVKSGNSELSLQTAADLLGLDAEELRQSLLSRLMQSKGGYKGTVYLVPLKVYEAQNARDALAKALYSRLFDHIVTKIINKSIPLNGNKYYVGVLDIAGFEYFQSNSFEQFCINYCNEKLQQFFNERILKEEQAIYEKEGLGLKHISFIDNQDCIDLLESKGSGIFDLLDEESKLPKPSAPHFTETVHKVHHGHYRLAFPRKSKLKDHRELRDDEGFLIRHFAGAVCYQTSLFIEKNNDALHGSLESLMSDAKNPLVKDLFYVENQQSLQNGSKASSGKLNFISVGGKFRNQLNELINKLKSNGTHFVRCIKPNLNMVPHKFEGSQIMSQLRCSGMTTVLQLMQQGYPSRALFVDLYNMYKQYLSSKLASLEPRIFCRILFKALGLNENDFRFGSTKVFFRPGKFAEFDQLMKSDPQHLATLISKVEKWLIITRWKRAQWCSLCVIKLKNKLLYRRSKIVTIQKNIRMLLAVKKYRMRYLGLIKLQKLKSLSQEIVDLIPKLKSNEEKLKYSQKMKLIESNIAKLVTDLRNVNQKLTPSEVDTRIKDCDEAINSQIQNLKGKIKEEEALRKMQEAMEIERKQREEEEKKRREEEELKKRKLELEERFKQEQQFHSTKQEELAAVLTLQQQMEKEEQKIRERLQQEKLDYELAVRLASESGSGVNEDYCTSPTPFVVNAPKKEQKKFDLSKWKYSDLRDIINTSCDIELLEACKEEFHRRLKVYHAWKLKNAKSKENISEQRAPDSIMQNASHFTNGTSAKNSENEQRYFRIPFVRASSTTGEKGWWWAHFDGEWIARQMEIHPGKAPILLVAGKDDMQMCELSLDETRLTTKRGAEILEEEFEREWKKNGGELYVTGNRKK</sequence>
<dbReference type="InterPro" id="IPR008989">
    <property type="entry name" value="Myosin_S1_N"/>
</dbReference>
<dbReference type="Pfam" id="PF02736">
    <property type="entry name" value="Myosin_N"/>
    <property type="match status" value="1"/>
</dbReference>
<dbReference type="Pfam" id="PF16521">
    <property type="entry name" value="Myosin-VI_CBD"/>
    <property type="match status" value="1"/>
</dbReference>
<dbReference type="PRINTS" id="PR00193">
    <property type="entry name" value="MYOSINHEAVY"/>
</dbReference>
<accession>A0A3S3NND2</accession>
<dbReference type="InterPro" id="IPR032412">
    <property type="entry name" value="Myosin-VI_CBD"/>
</dbReference>
<evidence type="ECO:0000313" key="16">
    <source>
        <dbReference type="Proteomes" id="UP000285301"/>
    </source>
</evidence>
<evidence type="ECO:0000256" key="9">
    <source>
        <dbReference type="ARBA" id="ARBA00023175"/>
    </source>
</evidence>
<dbReference type="PROSITE" id="PS51844">
    <property type="entry name" value="SH3_LIKE"/>
    <property type="match status" value="1"/>
</dbReference>
<dbReference type="Gene3D" id="2.30.30.360">
    <property type="entry name" value="Myosin S1 fragment, N-terminal"/>
    <property type="match status" value="1"/>
</dbReference>
<evidence type="ECO:0000256" key="8">
    <source>
        <dbReference type="ARBA" id="ARBA00023123"/>
    </source>
</evidence>
<dbReference type="Gene3D" id="3.30.70.1590">
    <property type="match status" value="1"/>
</dbReference>
<reference evidence="15 16" key="1">
    <citation type="journal article" date="2018" name="Gigascience">
        <title>Genomes of trombidid mites reveal novel predicted allergens and laterally-transferred genes associated with secondary metabolism.</title>
        <authorList>
            <person name="Dong X."/>
            <person name="Chaisiri K."/>
            <person name="Xia D."/>
            <person name="Armstrong S.D."/>
            <person name="Fang Y."/>
            <person name="Donnelly M.J."/>
            <person name="Kadowaki T."/>
            <person name="McGarry J.W."/>
            <person name="Darby A.C."/>
            <person name="Makepeace B.L."/>
        </authorList>
    </citation>
    <scope>NUCLEOTIDE SEQUENCE [LARGE SCALE GENOMIC DNA]</scope>
    <source>
        <strain evidence="15">UoL-WK</strain>
    </source>
</reference>